<dbReference type="Proteomes" id="UP000799437">
    <property type="component" value="Unassembled WGS sequence"/>
</dbReference>
<dbReference type="SUPFAM" id="SSF48264">
    <property type="entry name" value="Cytochrome P450"/>
    <property type="match status" value="1"/>
</dbReference>
<dbReference type="GO" id="GO:0005506">
    <property type="term" value="F:iron ion binding"/>
    <property type="evidence" value="ECO:0007669"/>
    <property type="project" value="InterPro"/>
</dbReference>
<dbReference type="PRINTS" id="PR00465">
    <property type="entry name" value="EP450IV"/>
</dbReference>
<evidence type="ECO:0000256" key="6">
    <source>
        <dbReference type="ARBA" id="ARBA00023033"/>
    </source>
</evidence>
<dbReference type="AlphaFoldDB" id="A0A6A6VXF9"/>
<evidence type="ECO:0000256" key="9">
    <source>
        <dbReference type="SAM" id="SignalP"/>
    </source>
</evidence>
<dbReference type="CDD" id="cd11062">
    <property type="entry name" value="CYP58-like"/>
    <property type="match status" value="1"/>
</dbReference>
<keyword evidence="6 8" id="KW-0503">Monooxygenase</keyword>
<dbReference type="PANTHER" id="PTHR24305:SF157">
    <property type="entry name" value="N-ACETYLTRYPTOPHAN 6-HYDROXYLASE IVOC-RELATED"/>
    <property type="match status" value="1"/>
</dbReference>
<evidence type="ECO:0000256" key="4">
    <source>
        <dbReference type="ARBA" id="ARBA00023002"/>
    </source>
</evidence>
<evidence type="ECO:0000256" key="1">
    <source>
        <dbReference type="ARBA" id="ARBA00001971"/>
    </source>
</evidence>
<dbReference type="GO" id="GO:0004497">
    <property type="term" value="F:monooxygenase activity"/>
    <property type="evidence" value="ECO:0007669"/>
    <property type="project" value="UniProtKB-KW"/>
</dbReference>
<protein>
    <submittedName>
        <fullName evidence="10">Cytochrome P450</fullName>
    </submittedName>
</protein>
<dbReference type="PROSITE" id="PS00086">
    <property type="entry name" value="CYTOCHROME_P450"/>
    <property type="match status" value="1"/>
</dbReference>
<evidence type="ECO:0000256" key="7">
    <source>
        <dbReference type="PIRSR" id="PIRSR602403-1"/>
    </source>
</evidence>
<gene>
    <name evidence="10" type="ORF">EJ05DRAFT_502762</name>
</gene>
<proteinExistence type="inferred from homology"/>
<evidence type="ECO:0000256" key="5">
    <source>
        <dbReference type="ARBA" id="ARBA00023004"/>
    </source>
</evidence>
<feature type="binding site" description="axial binding residue" evidence="7">
    <location>
        <position position="414"/>
    </location>
    <ligand>
        <name>heme</name>
        <dbReference type="ChEBI" id="CHEBI:30413"/>
    </ligand>
    <ligandPart>
        <name>Fe</name>
        <dbReference type="ChEBI" id="CHEBI:18248"/>
    </ligandPart>
</feature>
<evidence type="ECO:0000256" key="3">
    <source>
        <dbReference type="ARBA" id="ARBA00022723"/>
    </source>
</evidence>
<dbReference type="OrthoDB" id="3945418at2759"/>
<dbReference type="GO" id="GO:0016705">
    <property type="term" value="F:oxidoreductase activity, acting on paired donors, with incorporation or reduction of molecular oxygen"/>
    <property type="evidence" value="ECO:0007669"/>
    <property type="project" value="InterPro"/>
</dbReference>
<dbReference type="EMBL" id="ML996577">
    <property type="protein sequence ID" value="KAF2755292.1"/>
    <property type="molecule type" value="Genomic_DNA"/>
</dbReference>
<organism evidence="10 11">
    <name type="scientific">Pseudovirgaria hyperparasitica</name>
    <dbReference type="NCBI Taxonomy" id="470096"/>
    <lineage>
        <taxon>Eukaryota</taxon>
        <taxon>Fungi</taxon>
        <taxon>Dikarya</taxon>
        <taxon>Ascomycota</taxon>
        <taxon>Pezizomycotina</taxon>
        <taxon>Dothideomycetes</taxon>
        <taxon>Dothideomycetes incertae sedis</taxon>
        <taxon>Acrospermales</taxon>
        <taxon>Acrospermaceae</taxon>
        <taxon>Pseudovirgaria</taxon>
    </lineage>
</organism>
<dbReference type="InterPro" id="IPR001128">
    <property type="entry name" value="Cyt_P450"/>
</dbReference>
<dbReference type="Gene3D" id="1.10.630.10">
    <property type="entry name" value="Cytochrome P450"/>
    <property type="match status" value="1"/>
</dbReference>
<keyword evidence="3 7" id="KW-0479">Metal-binding</keyword>
<evidence type="ECO:0000313" key="10">
    <source>
        <dbReference type="EMBL" id="KAF2755292.1"/>
    </source>
</evidence>
<comment type="cofactor">
    <cofactor evidence="1 7">
        <name>heme</name>
        <dbReference type="ChEBI" id="CHEBI:30413"/>
    </cofactor>
</comment>
<keyword evidence="9" id="KW-0732">Signal</keyword>
<name>A0A6A6VXF9_9PEZI</name>
<dbReference type="GO" id="GO:0020037">
    <property type="term" value="F:heme binding"/>
    <property type="evidence" value="ECO:0007669"/>
    <property type="project" value="InterPro"/>
</dbReference>
<evidence type="ECO:0000313" key="11">
    <source>
        <dbReference type="Proteomes" id="UP000799437"/>
    </source>
</evidence>
<dbReference type="InterPro" id="IPR036396">
    <property type="entry name" value="Cyt_P450_sf"/>
</dbReference>
<keyword evidence="4 8" id="KW-0560">Oxidoreductase</keyword>
<accession>A0A6A6VXF9</accession>
<sequence length="482" mass="55043">MAIYRTASVLVVVLVRVSSVPSSSLTNSRTKTARGNVLIYGPIIRVSPHEVHIVDLEFLDTIYSSSKARNKDPWRVKTLDVAQSVGDSADHELHRRRRASLVPFFSKPAVSKIERVIKQKLYSLHDVFDVYKFEGRPINLCDLYFGFTQDIVKNYCFGHDEELISDMGRAKQARNQLTTFMMHSHINVHFGWINRTLRKLPAAMLKFASPGLYEFQSFAKKLFGLILLVLDEQNKTTANRSDGHAIPTLFHELRDSNLLPAGDKTATRLLNEAILIVTAGSESLHKSLFIIHYHLLDNPDVLRKLRAELRLVAIDASWNDLERLPYLTAVIAEGNRLNFGLTGRNSRNAPHEDLKYGEYVIPAGTPMSTMSMFVNCNEELYPDPWTFRPERWLDGVANERRKFMMSFGKGARRCLGVNLAHMIMYKTIAKVSTYNLDLYQTDARDVIFLHEYMTAQPRLDSKGVRAVVKDTRYMDDCNKGFH</sequence>
<feature type="chain" id="PRO_5025348136" evidence="9">
    <location>
        <begin position="23"/>
        <end position="482"/>
    </location>
</feature>
<dbReference type="InterPro" id="IPR017972">
    <property type="entry name" value="Cyt_P450_CS"/>
</dbReference>
<keyword evidence="7 8" id="KW-0349">Heme</keyword>
<dbReference type="Pfam" id="PF00067">
    <property type="entry name" value="p450"/>
    <property type="match status" value="1"/>
</dbReference>
<reference evidence="10" key="1">
    <citation type="journal article" date="2020" name="Stud. Mycol.">
        <title>101 Dothideomycetes genomes: a test case for predicting lifestyles and emergence of pathogens.</title>
        <authorList>
            <person name="Haridas S."/>
            <person name="Albert R."/>
            <person name="Binder M."/>
            <person name="Bloem J."/>
            <person name="Labutti K."/>
            <person name="Salamov A."/>
            <person name="Andreopoulos B."/>
            <person name="Baker S."/>
            <person name="Barry K."/>
            <person name="Bills G."/>
            <person name="Bluhm B."/>
            <person name="Cannon C."/>
            <person name="Castanera R."/>
            <person name="Culley D."/>
            <person name="Daum C."/>
            <person name="Ezra D."/>
            <person name="Gonzalez J."/>
            <person name="Henrissat B."/>
            <person name="Kuo A."/>
            <person name="Liang C."/>
            <person name="Lipzen A."/>
            <person name="Lutzoni F."/>
            <person name="Magnuson J."/>
            <person name="Mondo S."/>
            <person name="Nolan M."/>
            <person name="Ohm R."/>
            <person name="Pangilinan J."/>
            <person name="Park H.-J."/>
            <person name="Ramirez L."/>
            <person name="Alfaro M."/>
            <person name="Sun H."/>
            <person name="Tritt A."/>
            <person name="Yoshinaga Y."/>
            <person name="Zwiers L.-H."/>
            <person name="Turgeon B."/>
            <person name="Goodwin S."/>
            <person name="Spatafora J."/>
            <person name="Crous P."/>
            <person name="Grigoriev I."/>
        </authorList>
    </citation>
    <scope>NUCLEOTIDE SEQUENCE</scope>
    <source>
        <strain evidence="10">CBS 121739</strain>
    </source>
</reference>
<dbReference type="PANTHER" id="PTHR24305">
    <property type="entry name" value="CYTOCHROME P450"/>
    <property type="match status" value="1"/>
</dbReference>
<keyword evidence="5 7" id="KW-0408">Iron</keyword>
<comment type="similarity">
    <text evidence="2 8">Belongs to the cytochrome P450 family.</text>
</comment>
<dbReference type="GeneID" id="54488357"/>
<dbReference type="InterPro" id="IPR050121">
    <property type="entry name" value="Cytochrome_P450_monoxygenase"/>
</dbReference>
<dbReference type="RefSeq" id="XP_033597743.1">
    <property type="nucleotide sequence ID" value="XM_033747303.1"/>
</dbReference>
<keyword evidence="11" id="KW-1185">Reference proteome</keyword>
<dbReference type="InterPro" id="IPR002403">
    <property type="entry name" value="Cyt_P450_E_grp-IV"/>
</dbReference>
<feature type="signal peptide" evidence="9">
    <location>
        <begin position="1"/>
        <end position="22"/>
    </location>
</feature>
<evidence type="ECO:0000256" key="2">
    <source>
        <dbReference type="ARBA" id="ARBA00010617"/>
    </source>
</evidence>
<evidence type="ECO:0000256" key="8">
    <source>
        <dbReference type="RuleBase" id="RU000461"/>
    </source>
</evidence>